<dbReference type="Proteomes" id="UP000007813">
    <property type="component" value="Unassembled WGS sequence"/>
</dbReference>
<evidence type="ECO:0000313" key="2">
    <source>
        <dbReference type="Proteomes" id="UP000007813"/>
    </source>
</evidence>
<organism evidence="1 2">
    <name type="scientific">Halogranum salarium B-1</name>
    <dbReference type="NCBI Taxonomy" id="1210908"/>
    <lineage>
        <taxon>Archaea</taxon>
        <taxon>Methanobacteriati</taxon>
        <taxon>Methanobacteriota</taxon>
        <taxon>Stenosarchaea group</taxon>
        <taxon>Halobacteria</taxon>
        <taxon>Halobacteriales</taxon>
        <taxon>Haloferacaceae</taxon>
    </lineage>
</organism>
<evidence type="ECO:0000313" key="1">
    <source>
        <dbReference type="EMBL" id="EJN60736.1"/>
    </source>
</evidence>
<reference evidence="1 2" key="1">
    <citation type="journal article" date="2012" name="J. Bacteriol.">
        <title>Draft Genome Sequence of the Extremely Halophilic Archaeon Halogranum salarium B-1T.</title>
        <authorList>
            <person name="Kim K.K."/>
            <person name="Lee K.C."/>
            <person name="Lee J.S."/>
        </authorList>
    </citation>
    <scope>NUCLEOTIDE SEQUENCE [LARGE SCALE GENOMIC DNA]</scope>
    <source>
        <strain evidence="1 2">B-1</strain>
    </source>
</reference>
<gene>
    <name evidence="1" type="ORF">HSB1_13390</name>
</gene>
<sequence length="42" mass="4349">MLFSARRVAGDTVTVRAENPLSSRSLLGRSGLLAASLGTMAD</sequence>
<protein>
    <submittedName>
        <fullName evidence="1">Uncharacterized protein</fullName>
    </submittedName>
</protein>
<accession>J3JH73</accession>
<dbReference type="EMBL" id="ALJD01000003">
    <property type="protein sequence ID" value="EJN60736.1"/>
    <property type="molecule type" value="Genomic_DNA"/>
</dbReference>
<comment type="caution">
    <text evidence="1">The sequence shown here is derived from an EMBL/GenBank/DDBJ whole genome shotgun (WGS) entry which is preliminary data.</text>
</comment>
<proteinExistence type="predicted"/>
<name>J3JH73_9EURY</name>
<dbReference type="AlphaFoldDB" id="J3JH73"/>